<reference evidence="11 12" key="2">
    <citation type="journal article" date="2013" name="J. Biotechnol.">
        <title>Complete genome sequence of the kirromycin producer Streptomyces collinus Tu 365 consisting of a linear chromosome and two linear plasmids.</title>
        <authorList>
            <person name="Ruckert C."/>
            <person name="Szczepanowski R."/>
            <person name="Albersmeier A."/>
            <person name="Goesmann A."/>
            <person name="Iftime D."/>
            <person name="Musiol E.M."/>
            <person name="Blin K."/>
            <person name="Wohlleben W."/>
            <person name="Puhler A."/>
            <person name="Kalinowski J."/>
            <person name="Weber T."/>
        </authorList>
    </citation>
    <scope>NUCLEOTIDE SEQUENCE [LARGE SCALE GENOMIC DNA]</scope>
    <source>
        <strain evidence="12">DSM 40733 / Tue 365</strain>
    </source>
</reference>
<feature type="signal peptide" evidence="9">
    <location>
        <begin position="1"/>
        <end position="18"/>
    </location>
</feature>
<evidence type="ECO:0000256" key="3">
    <source>
        <dbReference type="ARBA" id="ARBA00022525"/>
    </source>
</evidence>
<accession>S5UV35</accession>
<keyword evidence="2" id="KW-0134">Cell wall</keyword>
<evidence type="ECO:0000256" key="6">
    <source>
        <dbReference type="ARBA" id="ARBA00023087"/>
    </source>
</evidence>
<evidence type="ECO:0000256" key="1">
    <source>
        <dbReference type="ARBA" id="ARBA00004191"/>
    </source>
</evidence>
<evidence type="ECO:0000256" key="5">
    <source>
        <dbReference type="ARBA" id="ARBA00022889"/>
    </source>
</evidence>
<dbReference type="HOGENOM" id="CLU_070271_1_0_11"/>
<name>S5UV35_STRC3</name>
<sequence>MAAAATGMLSLYGSQALADTGAQGAAQHSAGVLSGNTVQVPVNVPVNVCGNSVDAAAALNPAFGNSCANGSVQSGDGGVRHGGPQGGWDTSERTSGGHPDVPGVPGDRGGFPGGHTMPSSHDGSEHTMPSPHHGGDRTKAPSYGGGSHTAPPGYGDDHTTPPPYGGPSSPPSYGDDHTTPPPYGGPSSPPSYGDDHTTPPPYGGHDKPTPPPYGGGDHTTPPPYGGHDKPTPPPYGGDDWTPPHHGSHHPDQPPSLAHTGADSGTILGASAASAALIAGGTILYRRGRGASGR</sequence>
<keyword evidence="4 9" id="KW-0732">Signal</keyword>
<evidence type="ECO:0000259" key="10">
    <source>
        <dbReference type="PROSITE" id="PS51884"/>
    </source>
</evidence>
<reference evidence="12" key="1">
    <citation type="submission" date="2012-10" db="EMBL/GenBank/DDBJ databases">
        <title>The complete genome sequence of Streptomyces collinus Tu 365.</title>
        <authorList>
            <person name="Ruckert C."/>
            <person name="Szczepanowski R."/>
            <person name="Goesmann A."/>
            <person name="Pross E.K."/>
            <person name="Musiol E.M."/>
            <person name="Blin K."/>
            <person name="Wohlleben W."/>
            <person name="Puhler A."/>
            <person name="Weber T."/>
            <person name="Kalinowski J."/>
        </authorList>
    </citation>
    <scope>NUCLEOTIDE SEQUENCE [LARGE SCALE GENOMIC DNA]</scope>
    <source>
        <strain evidence="12">DSM 40733 / Tue 365</strain>
    </source>
</reference>
<keyword evidence="3" id="KW-0964">Secreted</keyword>
<dbReference type="STRING" id="1214242.B446_14390"/>
<feature type="domain" description="Chaplin" evidence="10">
    <location>
        <begin position="29"/>
        <end position="69"/>
    </location>
</feature>
<dbReference type="AlphaFoldDB" id="S5UV35"/>
<evidence type="ECO:0000256" key="7">
    <source>
        <dbReference type="PROSITE-ProRule" id="PRU01232"/>
    </source>
</evidence>
<feature type="chain" id="PRO_5004533186" description="Chaplin domain-containing protein" evidence="9">
    <location>
        <begin position="19"/>
        <end position="293"/>
    </location>
</feature>
<dbReference type="PATRIC" id="fig|1214242.5.peg.2948"/>
<comment type="subcellular location">
    <subcellularLocation>
        <location evidence="1">Secreted</location>
        <location evidence="1">Cell wall</location>
    </subcellularLocation>
</comment>
<dbReference type="GO" id="GO:0007155">
    <property type="term" value="P:cell adhesion"/>
    <property type="evidence" value="ECO:0007669"/>
    <property type="project" value="UniProtKB-KW"/>
</dbReference>
<evidence type="ECO:0000256" key="2">
    <source>
        <dbReference type="ARBA" id="ARBA00022512"/>
    </source>
</evidence>
<dbReference type="KEGG" id="sci:B446_14390"/>
<keyword evidence="12" id="KW-1185">Reference proteome</keyword>
<dbReference type="Pfam" id="PF03777">
    <property type="entry name" value="ChpA-C"/>
    <property type="match status" value="1"/>
</dbReference>
<dbReference type="eggNOG" id="COG1092">
    <property type="taxonomic scope" value="Bacteria"/>
</dbReference>
<organism evidence="11 12">
    <name type="scientific">Streptomyces collinus (strain DSM 40733 / Tue 365)</name>
    <dbReference type="NCBI Taxonomy" id="1214242"/>
    <lineage>
        <taxon>Bacteria</taxon>
        <taxon>Bacillati</taxon>
        <taxon>Actinomycetota</taxon>
        <taxon>Actinomycetes</taxon>
        <taxon>Kitasatosporales</taxon>
        <taxon>Streptomycetaceae</taxon>
        <taxon>Streptomyces</taxon>
    </lineage>
</organism>
<protein>
    <recommendedName>
        <fullName evidence="10">Chaplin domain-containing protein</fullName>
    </recommendedName>
</protein>
<feature type="compositionally biased region" description="Pro residues" evidence="8">
    <location>
        <begin position="179"/>
        <end position="189"/>
    </location>
</feature>
<dbReference type="Proteomes" id="UP000015423">
    <property type="component" value="Chromosome"/>
</dbReference>
<evidence type="ECO:0000313" key="11">
    <source>
        <dbReference type="EMBL" id="AGS69696.1"/>
    </source>
</evidence>
<feature type="region of interest" description="Disordered" evidence="8">
    <location>
        <begin position="74"/>
        <end position="263"/>
    </location>
</feature>
<feature type="compositionally biased region" description="Pro residues" evidence="8">
    <location>
        <begin position="160"/>
        <end position="170"/>
    </location>
</feature>
<feature type="compositionally biased region" description="Gly residues" evidence="8">
    <location>
        <begin position="75"/>
        <end position="86"/>
    </location>
</feature>
<feature type="compositionally biased region" description="Low complexity" evidence="8">
    <location>
        <begin position="96"/>
        <end position="105"/>
    </location>
</feature>
<keyword evidence="5" id="KW-0130">Cell adhesion</keyword>
<dbReference type="EMBL" id="CP006259">
    <property type="protein sequence ID" value="AGS69696.1"/>
    <property type="molecule type" value="Genomic_DNA"/>
</dbReference>
<proteinExistence type="predicted"/>
<evidence type="ECO:0000313" key="12">
    <source>
        <dbReference type="Proteomes" id="UP000015423"/>
    </source>
</evidence>
<evidence type="ECO:0000256" key="4">
    <source>
        <dbReference type="ARBA" id="ARBA00022729"/>
    </source>
</evidence>
<gene>
    <name evidence="11" type="ORF">B446_14390</name>
</gene>
<dbReference type="PROSITE" id="PS51884">
    <property type="entry name" value="CHAPLIN"/>
    <property type="match status" value="1"/>
</dbReference>
<keyword evidence="6 7" id="KW-0034">Amyloid</keyword>
<evidence type="ECO:0000256" key="9">
    <source>
        <dbReference type="SAM" id="SignalP"/>
    </source>
</evidence>
<evidence type="ECO:0000256" key="8">
    <source>
        <dbReference type="SAM" id="MobiDB-lite"/>
    </source>
</evidence>
<dbReference type="InterPro" id="IPR005528">
    <property type="entry name" value="ChpA-H"/>
</dbReference>